<dbReference type="AlphaFoldDB" id="A0A6H5GEU9"/>
<organism evidence="1 2">
    <name type="scientific">Nesidiocoris tenuis</name>
    <dbReference type="NCBI Taxonomy" id="355587"/>
    <lineage>
        <taxon>Eukaryota</taxon>
        <taxon>Metazoa</taxon>
        <taxon>Ecdysozoa</taxon>
        <taxon>Arthropoda</taxon>
        <taxon>Hexapoda</taxon>
        <taxon>Insecta</taxon>
        <taxon>Pterygota</taxon>
        <taxon>Neoptera</taxon>
        <taxon>Paraneoptera</taxon>
        <taxon>Hemiptera</taxon>
        <taxon>Heteroptera</taxon>
        <taxon>Panheteroptera</taxon>
        <taxon>Cimicomorpha</taxon>
        <taxon>Miridae</taxon>
        <taxon>Dicyphina</taxon>
        <taxon>Nesidiocoris</taxon>
    </lineage>
</organism>
<name>A0A6H5GEU9_9HEMI</name>
<proteinExistence type="predicted"/>
<dbReference type="EMBL" id="CADCXU010009683">
    <property type="protein sequence ID" value="CAB0000619.1"/>
    <property type="molecule type" value="Genomic_DNA"/>
</dbReference>
<accession>A0A6H5GEU9</accession>
<sequence length="65" mass="7714">MRFLLFHVFAYLGEFYRTDSKFFELVGFLEGLQTVFTPCNICVTRAKNSLSYDRSFCNNCNDIFY</sequence>
<protein>
    <submittedName>
        <fullName evidence="1">Uncharacterized protein</fullName>
    </submittedName>
</protein>
<evidence type="ECO:0000313" key="1">
    <source>
        <dbReference type="EMBL" id="CAB0000619.1"/>
    </source>
</evidence>
<keyword evidence="2" id="KW-1185">Reference proteome</keyword>
<feature type="non-terminal residue" evidence="1">
    <location>
        <position position="1"/>
    </location>
</feature>
<dbReference type="Proteomes" id="UP000479000">
    <property type="component" value="Unassembled WGS sequence"/>
</dbReference>
<gene>
    <name evidence="1" type="ORF">NTEN_LOCUS6406</name>
</gene>
<reference evidence="1 2" key="1">
    <citation type="submission" date="2020-02" db="EMBL/GenBank/DDBJ databases">
        <authorList>
            <person name="Ferguson B K."/>
        </authorList>
    </citation>
    <scope>NUCLEOTIDE SEQUENCE [LARGE SCALE GENOMIC DNA]</scope>
</reference>
<feature type="non-terminal residue" evidence="1">
    <location>
        <position position="65"/>
    </location>
</feature>
<evidence type="ECO:0000313" key="2">
    <source>
        <dbReference type="Proteomes" id="UP000479000"/>
    </source>
</evidence>